<dbReference type="Pfam" id="PF01753">
    <property type="entry name" value="zf-MYND"/>
    <property type="match status" value="1"/>
</dbReference>
<sequence>VNALAVIANFVETVESARLLCQSPRLLEVLRRYEKLEMDENNAHLLENASYAMQGLKQKVPDELDRLGISFASLALREEELASAEHGAQLAKCGLCEAKEARRGDFPVCGACKQVAYCTREHQKQHWRTHKPHCRPASRQ</sequence>
<keyword evidence="2 4" id="KW-0863">Zinc-finger</keyword>
<feature type="non-terminal residue" evidence="6">
    <location>
        <position position="140"/>
    </location>
</feature>
<keyword evidence="7" id="KW-1185">Reference proteome</keyword>
<gene>
    <name evidence="6" type="ORF">ACA1_053000</name>
</gene>
<protein>
    <submittedName>
        <fullName evidence="6">MYND finger domain containing protein</fullName>
    </submittedName>
</protein>
<accession>L8H5X1</accession>
<dbReference type="InterPro" id="IPR002893">
    <property type="entry name" value="Znf_MYND"/>
</dbReference>
<dbReference type="PROSITE" id="PS50865">
    <property type="entry name" value="ZF_MYND_2"/>
    <property type="match status" value="1"/>
</dbReference>
<dbReference type="RefSeq" id="XP_004344000.1">
    <property type="nucleotide sequence ID" value="XM_004343950.1"/>
</dbReference>
<evidence type="ECO:0000256" key="4">
    <source>
        <dbReference type="PROSITE-ProRule" id="PRU00134"/>
    </source>
</evidence>
<dbReference type="OrthoDB" id="437457at2759"/>
<dbReference type="Gene3D" id="6.10.140.2220">
    <property type="match status" value="1"/>
</dbReference>
<organism evidence="6 7">
    <name type="scientific">Acanthamoeba castellanii (strain ATCC 30010 / Neff)</name>
    <dbReference type="NCBI Taxonomy" id="1257118"/>
    <lineage>
        <taxon>Eukaryota</taxon>
        <taxon>Amoebozoa</taxon>
        <taxon>Discosea</taxon>
        <taxon>Longamoebia</taxon>
        <taxon>Centramoebida</taxon>
        <taxon>Acanthamoebidae</taxon>
        <taxon>Acanthamoeba</taxon>
    </lineage>
</organism>
<dbReference type="AlphaFoldDB" id="L8H5X1"/>
<dbReference type="VEuPathDB" id="AmoebaDB:ACA1_053000"/>
<evidence type="ECO:0000313" key="6">
    <source>
        <dbReference type="EMBL" id="ELR20597.1"/>
    </source>
</evidence>
<dbReference type="KEGG" id="acan:ACA1_053000"/>
<dbReference type="PROSITE" id="PS01360">
    <property type="entry name" value="ZF_MYND_1"/>
    <property type="match status" value="1"/>
</dbReference>
<reference evidence="6 7" key="1">
    <citation type="journal article" date="2013" name="Genome Biol.">
        <title>Genome of Acanthamoeba castellanii highlights extensive lateral gene transfer and early evolution of tyrosine kinase signaling.</title>
        <authorList>
            <person name="Clarke M."/>
            <person name="Lohan A.J."/>
            <person name="Liu B."/>
            <person name="Lagkouvardos I."/>
            <person name="Roy S."/>
            <person name="Zafar N."/>
            <person name="Bertelli C."/>
            <person name="Schilde C."/>
            <person name="Kianianmomeni A."/>
            <person name="Burglin T.R."/>
            <person name="Frech C."/>
            <person name="Turcotte B."/>
            <person name="Kopec K.O."/>
            <person name="Synnott J.M."/>
            <person name="Choo C."/>
            <person name="Paponov I."/>
            <person name="Finkler A."/>
            <person name="Soon Heng Tan C."/>
            <person name="Hutchins A.P."/>
            <person name="Weinmeier T."/>
            <person name="Rattei T."/>
            <person name="Chu J.S."/>
            <person name="Gimenez G."/>
            <person name="Irimia M."/>
            <person name="Rigden D.J."/>
            <person name="Fitzpatrick D.A."/>
            <person name="Lorenzo-Morales J."/>
            <person name="Bateman A."/>
            <person name="Chiu C.H."/>
            <person name="Tang P."/>
            <person name="Hegemann P."/>
            <person name="Fromm H."/>
            <person name="Raoult D."/>
            <person name="Greub G."/>
            <person name="Miranda-Saavedra D."/>
            <person name="Chen N."/>
            <person name="Nash P."/>
            <person name="Ginger M.L."/>
            <person name="Horn M."/>
            <person name="Schaap P."/>
            <person name="Caler L."/>
            <person name="Loftus B."/>
        </authorList>
    </citation>
    <scope>NUCLEOTIDE SEQUENCE [LARGE SCALE GENOMIC DNA]</scope>
    <source>
        <strain evidence="6 7">Neff</strain>
    </source>
</reference>
<dbReference type="GeneID" id="14921464"/>
<evidence type="ECO:0000313" key="7">
    <source>
        <dbReference type="Proteomes" id="UP000011083"/>
    </source>
</evidence>
<dbReference type="Proteomes" id="UP000011083">
    <property type="component" value="Unassembled WGS sequence"/>
</dbReference>
<evidence type="ECO:0000259" key="5">
    <source>
        <dbReference type="PROSITE" id="PS50865"/>
    </source>
</evidence>
<evidence type="ECO:0000256" key="1">
    <source>
        <dbReference type="ARBA" id="ARBA00022723"/>
    </source>
</evidence>
<keyword evidence="1" id="KW-0479">Metal-binding</keyword>
<feature type="domain" description="MYND-type" evidence="5">
    <location>
        <begin position="93"/>
        <end position="134"/>
    </location>
</feature>
<evidence type="ECO:0000256" key="3">
    <source>
        <dbReference type="ARBA" id="ARBA00022833"/>
    </source>
</evidence>
<dbReference type="EMBL" id="KB007909">
    <property type="protein sequence ID" value="ELR20597.1"/>
    <property type="molecule type" value="Genomic_DNA"/>
</dbReference>
<evidence type="ECO:0000256" key="2">
    <source>
        <dbReference type="ARBA" id="ARBA00022771"/>
    </source>
</evidence>
<dbReference type="GO" id="GO:0008270">
    <property type="term" value="F:zinc ion binding"/>
    <property type="evidence" value="ECO:0007669"/>
    <property type="project" value="UniProtKB-KW"/>
</dbReference>
<keyword evidence="3" id="KW-0862">Zinc</keyword>
<name>L8H5X1_ACACF</name>
<proteinExistence type="predicted"/>
<dbReference type="SUPFAM" id="SSF144232">
    <property type="entry name" value="HIT/MYND zinc finger-like"/>
    <property type="match status" value="1"/>
</dbReference>